<dbReference type="GO" id="GO:0009103">
    <property type="term" value="P:lipopolysaccharide biosynthetic process"/>
    <property type="evidence" value="ECO:0007669"/>
    <property type="project" value="TreeGrafter"/>
</dbReference>
<comment type="caution">
    <text evidence="3">The sequence shown here is derived from an EMBL/GenBank/DDBJ whole genome shotgun (WGS) entry which is preliminary data.</text>
</comment>
<reference evidence="3 4" key="1">
    <citation type="submission" date="2017-01" db="EMBL/GenBank/DDBJ databases">
        <title>The cable genome- insights into the physiology and evolution of filamentous bacteria capable of sulfide oxidation via long distance electron transfer.</title>
        <authorList>
            <person name="Schreiber L."/>
            <person name="Bjerg J.T."/>
            <person name="Boggild A."/>
            <person name="Van De Vossenberg J."/>
            <person name="Meysman F."/>
            <person name="Nielsen L.P."/>
            <person name="Schramm A."/>
            <person name="Kjeldsen K.U."/>
        </authorList>
    </citation>
    <scope>NUCLEOTIDE SEQUENCE [LARGE SCALE GENOMIC DNA]</scope>
    <source>
        <strain evidence="3">MCF</strain>
    </source>
</reference>
<keyword evidence="2" id="KW-0812">Transmembrane</keyword>
<dbReference type="Pfam" id="PF13692">
    <property type="entry name" value="Glyco_trans_1_4"/>
    <property type="match status" value="1"/>
</dbReference>
<evidence type="ECO:0000256" key="1">
    <source>
        <dbReference type="ARBA" id="ARBA00022679"/>
    </source>
</evidence>
<evidence type="ECO:0000313" key="3">
    <source>
        <dbReference type="EMBL" id="RWX45070.1"/>
    </source>
</evidence>
<dbReference type="SUPFAM" id="SSF53756">
    <property type="entry name" value="UDP-Glycosyltransferase/glycogen phosphorylase"/>
    <property type="match status" value="1"/>
</dbReference>
<keyword evidence="2" id="KW-1133">Transmembrane helix</keyword>
<proteinExistence type="predicted"/>
<evidence type="ECO:0000256" key="2">
    <source>
        <dbReference type="SAM" id="Phobius"/>
    </source>
</evidence>
<dbReference type="PANTHER" id="PTHR46401">
    <property type="entry name" value="GLYCOSYLTRANSFERASE WBBK-RELATED"/>
    <property type="match status" value="1"/>
</dbReference>
<dbReference type="GO" id="GO:0016757">
    <property type="term" value="F:glycosyltransferase activity"/>
    <property type="evidence" value="ECO:0007669"/>
    <property type="project" value="TreeGrafter"/>
</dbReference>
<sequence>MHDISIDQNSPVKKKVIISSGLWFPLIDGLAVYSLFIMRISPIILVHRPYNKKKKITLSARLFYNKKNKYIVLCEYSKKVLIKEYNIAESNITTLPHPNFKYQYDKIKIDHQLKNKLMKWKKNRPIFLYLSGITKDHGISNLSNIIRKCFEKKLPYCFLICGNTRNREQFILSRTIYKKFENCENVQCYFNFYSNTQAKTWLSVSQGVLLPYLEIVQSGVQMLALGQGVPVICQKIGGLSEPVISGWNGIIVNGKSTAMWIDGMEALLSVTASKAEIIHHAEQKYGAESTCQTITQLLSG</sequence>
<gene>
    <name evidence="3" type="ORF">H206_02384</name>
</gene>
<feature type="transmembrane region" description="Helical" evidence="2">
    <location>
        <begin position="22"/>
        <end position="46"/>
    </location>
</feature>
<dbReference type="AlphaFoldDB" id="A0A444IWI1"/>
<keyword evidence="2" id="KW-0472">Membrane</keyword>
<dbReference type="PANTHER" id="PTHR46401:SF2">
    <property type="entry name" value="GLYCOSYLTRANSFERASE WBBK-RELATED"/>
    <property type="match status" value="1"/>
</dbReference>
<organism evidence="3 4">
    <name type="scientific">Candidatus Electrothrix aarhusensis</name>
    <dbReference type="NCBI Taxonomy" id="1859131"/>
    <lineage>
        <taxon>Bacteria</taxon>
        <taxon>Pseudomonadati</taxon>
        <taxon>Thermodesulfobacteriota</taxon>
        <taxon>Desulfobulbia</taxon>
        <taxon>Desulfobulbales</taxon>
        <taxon>Desulfobulbaceae</taxon>
        <taxon>Candidatus Electrothrix</taxon>
    </lineage>
</organism>
<keyword evidence="4" id="KW-1185">Reference proteome</keyword>
<evidence type="ECO:0000313" key="4">
    <source>
        <dbReference type="Proteomes" id="UP000287853"/>
    </source>
</evidence>
<accession>A0A444IWI1</accession>
<dbReference type="Proteomes" id="UP000287853">
    <property type="component" value="Unassembled WGS sequence"/>
</dbReference>
<name>A0A444IWI1_9BACT</name>
<protein>
    <submittedName>
        <fullName evidence="3">Glycosyltransferase involved in cell wall bisynthesis</fullName>
    </submittedName>
</protein>
<keyword evidence="1 3" id="KW-0808">Transferase</keyword>
<dbReference type="EMBL" id="MTKO01000083">
    <property type="protein sequence ID" value="RWX45070.1"/>
    <property type="molecule type" value="Genomic_DNA"/>
</dbReference>
<dbReference type="Gene3D" id="3.40.50.2000">
    <property type="entry name" value="Glycogen Phosphorylase B"/>
    <property type="match status" value="2"/>
</dbReference>